<dbReference type="EMBL" id="KZ346978">
    <property type="protein sequence ID" value="PIO68685.1"/>
    <property type="molecule type" value="Genomic_DNA"/>
</dbReference>
<keyword evidence="3" id="KW-1185">Reference proteome</keyword>
<reference evidence="2 3" key="1">
    <citation type="submission" date="2015-09" db="EMBL/GenBank/DDBJ databases">
        <title>Draft genome of the parasitic nematode Teladorsagia circumcincta isolate WARC Sus (inbred).</title>
        <authorList>
            <person name="Mitreva M."/>
        </authorList>
    </citation>
    <scope>NUCLEOTIDE SEQUENCE [LARGE SCALE GENOMIC DNA]</scope>
    <source>
        <strain evidence="2 3">S</strain>
    </source>
</reference>
<evidence type="ECO:0000313" key="2">
    <source>
        <dbReference type="EMBL" id="PIO68685.1"/>
    </source>
</evidence>
<feature type="region of interest" description="Disordered" evidence="1">
    <location>
        <begin position="1"/>
        <end position="162"/>
    </location>
</feature>
<dbReference type="OrthoDB" id="2150121at2759"/>
<feature type="compositionally biased region" description="Basic and acidic residues" evidence="1">
    <location>
        <begin position="25"/>
        <end position="34"/>
    </location>
</feature>
<dbReference type="Proteomes" id="UP000230423">
    <property type="component" value="Unassembled WGS sequence"/>
</dbReference>
<dbReference type="AlphaFoldDB" id="A0A2G9UEJ5"/>
<feature type="compositionally biased region" description="Basic and acidic residues" evidence="1">
    <location>
        <begin position="1"/>
        <end position="18"/>
    </location>
</feature>
<evidence type="ECO:0000313" key="3">
    <source>
        <dbReference type="Proteomes" id="UP000230423"/>
    </source>
</evidence>
<gene>
    <name evidence="2" type="ORF">TELCIR_09516</name>
</gene>
<evidence type="ECO:0000256" key="1">
    <source>
        <dbReference type="SAM" id="MobiDB-lite"/>
    </source>
</evidence>
<name>A0A2G9UEJ5_TELCI</name>
<sequence length="243" mass="27859">MKEEAAGRDDRAANHTQERPPQNESKIHEEVERKPIRKKDKGGDRMREKSSRSSDREENKGKIRVDSSKRVRNERKEHTEKTREDSSKRVEFMEDESGERKDAALEDDRGKTSDGADEEDRVNEGESSPIKARPPRPKSAKGIRGSKKPMPRASSTKREVVPEPIQNFVPQITVPVPFKFATRKPIVNKYSTKFVEEMVMKKKQEQEEEEFQASKPKPQFEDGSLQLCAGTLSKKHCTDDLRA</sequence>
<organism evidence="2 3">
    <name type="scientific">Teladorsagia circumcincta</name>
    <name type="common">Brown stomach worm</name>
    <name type="synonym">Ostertagia circumcincta</name>
    <dbReference type="NCBI Taxonomy" id="45464"/>
    <lineage>
        <taxon>Eukaryota</taxon>
        <taxon>Metazoa</taxon>
        <taxon>Ecdysozoa</taxon>
        <taxon>Nematoda</taxon>
        <taxon>Chromadorea</taxon>
        <taxon>Rhabditida</taxon>
        <taxon>Rhabditina</taxon>
        <taxon>Rhabditomorpha</taxon>
        <taxon>Strongyloidea</taxon>
        <taxon>Trichostrongylidae</taxon>
        <taxon>Teladorsagia</taxon>
    </lineage>
</organism>
<accession>A0A2G9UEJ5</accession>
<feature type="compositionally biased region" description="Basic residues" evidence="1">
    <location>
        <begin position="133"/>
        <end position="150"/>
    </location>
</feature>
<protein>
    <submittedName>
        <fullName evidence="2">Uncharacterized protein</fullName>
    </submittedName>
</protein>
<feature type="compositionally biased region" description="Basic and acidic residues" evidence="1">
    <location>
        <begin position="41"/>
        <end position="114"/>
    </location>
</feature>
<proteinExistence type="predicted"/>
<feature type="region of interest" description="Disordered" evidence="1">
    <location>
        <begin position="203"/>
        <end position="223"/>
    </location>
</feature>